<proteinExistence type="predicted"/>
<dbReference type="GO" id="GO:0006284">
    <property type="term" value="P:base-excision repair"/>
    <property type="evidence" value="ECO:0007669"/>
    <property type="project" value="InterPro"/>
</dbReference>
<feature type="binding site" evidence="1">
    <location>
        <position position="18"/>
    </location>
    <ligand>
        <name>Zn(2+)</name>
        <dbReference type="ChEBI" id="CHEBI:29105"/>
    </ligand>
</feature>
<dbReference type="InterPro" id="IPR052891">
    <property type="entry name" value="DNA-3mA_glycosylase"/>
</dbReference>
<dbReference type="AlphaFoldDB" id="A0A7H0H2B7"/>
<dbReference type="Pfam" id="PF03352">
    <property type="entry name" value="Adenine_glyco"/>
    <property type="match status" value="1"/>
</dbReference>
<evidence type="ECO:0000256" key="1">
    <source>
        <dbReference type="PIRSR" id="PIRSR605019-1"/>
    </source>
</evidence>
<dbReference type="EMBL" id="CP060789">
    <property type="protein sequence ID" value="QNP54683.1"/>
    <property type="molecule type" value="Genomic_DNA"/>
</dbReference>
<dbReference type="InterPro" id="IPR011257">
    <property type="entry name" value="DNA_glycosylase"/>
</dbReference>
<organism evidence="2 3">
    <name type="scientific">Tessaracoccus defluvii</name>
    <dbReference type="NCBI Taxonomy" id="1285901"/>
    <lineage>
        <taxon>Bacteria</taxon>
        <taxon>Bacillati</taxon>
        <taxon>Actinomycetota</taxon>
        <taxon>Actinomycetes</taxon>
        <taxon>Propionibacteriales</taxon>
        <taxon>Propionibacteriaceae</taxon>
        <taxon>Tessaracoccus</taxon>
    </lineage>
</organism>
<dbReference type="PANTHER" id="PTHR30037">
    <property type="entry name" value="DNA-3-METHYLADENINE GLYCOSYLASE 1"/>
    <property type="match status" value="1"/>
</dbReference>
<dbReference type="KEGG" id="tdf:H9L22_10195"/>
<feature type="binding site" evidence="1">
    <location>
        <position position="6"/>
    </location>
    <ligand>
        <name>Zn(2+)</name>
        <dbReference type="ChEBI" id="CHEBI:29105"/>
    </ligand>
</feature>
<dbReference type="GO" id="GO:0046872">
    <property type="term" value="F:metal ion binding"/>
    <property type="evidence" value="ECO:0007669"/>
    <property type="project" value="UniProtKB-KW"/>
</dbReference>
<dbReference type="Proteomes" id="UP000516117">
    <property type="component" value="Chromosome"/>
</dbReference>
<dbReference type="RefSeq" id="WP_187719821.1">
    <property type="nucleotide sequence ID" value="NZ_BAABBL010000008.1"/>
</dbReference>
<keyword evidence="1" id="KW-0862">Zinc</keyword>
<keyword evidence="1" id="KW-0479">Metal-binding</keyword>
<feature type="binding site" evidence="1">
    <location>
        <position position="181"/>
    </location>
    <ligand>
        <name>Zn(2+)</name>
        <dbReference type="ChEBI" id="CHEBI:29105"/>
    </ligand>
</feature>
<evidence type="ECO:0000313" key="2">
    <source>
        <dbReference type="EMBL" id="QNP54683.1"/>
    </source>
</evidence>
<dbReference type="GO" id="GO:0008725">
    <property type="term" value="F:DNA-3-methyladenine glycosylase activity"/>
    <property type="evidence" value="ECO:0007669"/>
    <property type="project" value="InterPro"/>
</dbReference>
<dbReference type="SUPFAM" id="SSF48150">
    <property type="entry name" value="DNA-glycosylase"/>
    <property type="match status" value="1"/>
</dbReference>
<reference evidence="2 3" key="1">
    <citation type="submission" date="2020-08" db="EMBL/GenBank/DDBJ databases">
        <title>Genome sequence of Tessaracoccus defluvii JCM 17540T.</title>
        <authorList>
            <person name="Hyun D.-W."/>
            <person name="Bae J.-W."/>
        </authorList>
    </citation>
    <scope>NUCLEOTIDE SEQUENCE [LARGE SCALE GENOMIC DNA]</scope>
    <source>
        <strain evidence="2 3">JCM 17540</strain>
    </source>
</reference>
<protein>
    <submittedName>
        <fullName evidence="2">DNA-3-methyladenine glycosylase I</fullName>
    </submittedName>
</protein>
<dbReference type="Gene3D" id="1.10.340.30">
    <property type="entry name" value="Hypothetical protein, domain 2"/>
    <property type="match status" value="1"/>
</dbReference>
<accession>A0A7H0H2B7</accession>
<evidence type="ECO:0000313" key="3">
    <source>
        <dbReference type="Proteomes" id="UP000516117"/>
    </source>
</evidence>
<feature type="binding site" evidence="1">
    <location>
        <position position="177"/>
    </location>
    <ligand>
        <name>Zn(2+)</name>
        <dbReference type="ChEBI" id="CHEBI:29105"/>
    </ligand>
</feature>
<dbReference type="InterPro" id="IPR005019">
    <property type="entry name" value="Adenine_glyco"/>
</dbReference>
<dbReference type="PANTHER" id="PTHR30037:SF4">
    <property type="entry name" value="DNA-3-METHYLADENINE GLYCOSYLASE I"/>
    <property type="match status" value="1"/>
</dbReference>
<name>A0A7H0H2B7_9ACTN</name>
<gene>
    <name evidence="2" type="ORF">H9L22_10195</name>
</gene>
<keyword evidence="3" id="KW-1185">Reference proteome</keyword>
<sequence length="186" mass="20824">MTRQRCFGTGDPLYEAYHDEEWGHPAPDSPDERELFERIALEGFQSGLSWITVLRKRPRFREVFHDFAPAAVAAFDESDIERLLGDPGIVRNRLKIEATISNAKAMLAMHERGERLAEVIAAHTPPPRGRAPERDEVAVQTPESAELSRSLKKLGFRFVGPTTAYATMQAVGAVDDHVVGCWLAQR</sequence>